<sequence length="60" mass="7000">MNRRIRGLRNRIVKRLELESECVLPTAKNTGSELDEVNVNEKTSEFNKICVDETKLSERH</sequence>
<reference evidence="1 2" key="1">
    <citation type="journal article" date="2023" name="Plants (Basel)">
        <title>Bridging the Gap: Combining Genomics and Transcriptomics Approaches to Understand Stylosanthes scabra, an Orphan Legume from the Brazilian Caatinga.</title>
        <authorList>
            <person name="Ferreira-Neto J.R.C."/>
            <person name="da Silva M.D."/>
            <person name="Binneck E."/>
            <person name="de Melo N.F."/>
            <person name="da Silva R.H."/>
            <person name="de Melo A.L.T.M."/>
            <person name="Pandolfi V."/>
            <person name="Bustamante F.O."/>
            <person name="Brasileiro-Vidal A.C."/>
            <person name="Benko-Iseppon A.M."/>
        </authorList>
    </citation>
    <scope>NUCLEOTIDE SEQUENCE [LARGE SCALE GENOMIC DNA]</scope>
    <source>
        <tissue evidence="1">Leaves</tissue>
    </source>
</reference>
<protein>
    <submittedName>
        <fullName evidence="1">Uncharacterized protein</fullName>
    </submittedName>
</protein>
<gene>
    <name evidence="1" type="ORF">PIB30_069024</name>
</gene>
<keyword evidence="2" id="KW-1185">Reference proteome</keyword>
<name>A0ABU6QNQ7_9FABA</name>
<comment type="caution">
    <text evidence="1">The sequence shown here is derived from an EMBL/GenBank/DDBJ whole genome shotgun (WGS) entry which is preliminary data.</text>
</comment>
<accession>A0ABU6QNQ7</accession>
<evidence type="ECO:0000313" key="1">
    <source>
        <dbReference type="EMBL" id="MED6113246.1"/>
    </source>
</evidence>
<feature type="non-terminal residue" evidence="1">
    <location>
        <position position="60"/>
    </location>
</feature>
<proteinExistence type="predicted"/>
<dbReference type="Proteomes" id="UP001341840">
    <property type="component" value="Unassembled WGS sequence"/>
</dbReference>
<organism evidence="1 2">
    <name type="scientific">Stylosanthes scabra</name>
    <dbReference type="NCBI Taxonomy" id="79078"/>
    <lineage>
        <taxon>Eukaryota</taxon>
        <taxon>Viridiplantae</taxon>
        <taxon>Streptophyta</taxon>
        <taxon>Embryophyta</taxon>
        <taxon>Tracheophyta</taxon>
        <taxon>Spermatophyta</taxon>
        <taxon>Magnoliopsida</taxon>
        <taxon>eudicotyledons</taxon>
        <taxon>Gunneridae</taxon>
        <taxon>Pentapetalae</taxon>
        <taxon>rosids</taxon>
        <taxon>fabids</taxon>
        <taxon>Fabales</taxon>
        <taxon>Fabaceae</taxon>
        <taxon>Papilionoideae</taxon>
        <taxon>50 kb inversion clade</taxon>
        <taxon>dalbergioids sensu lato</taxon>
        <taxon>Dalbergieae</taxon>
        <taxon>Pterocarpus clade</taxon>
        <taxon>Stylosanthes</taxon>
    </lineage>
</organism>
<dbReference type="EMBL" id="JASCZI010000750">
    <property type="protein sequence ID" value="MED6113246.1"/>
    <property type="molecule type" value="Genomic_DNA"/>
</dbReference>
<evidence type="ECO:0000313" key="2">
    <source>
        <dbReference type="Proteomes" id="UP001341840"/>
    </source>
</evidence>